<feature type="transmembrane region" description="Helical" evidence="1">
    <location>
        <begin position="12"/>
        <end position="32"/>
    </location>
</feature>
<evidence type="ECO:0000313" key="3">
    <source>
        <dbReference type="Proteomes" id="UP000735302"/>
    </source>
</evidence>
<dbReference type="Proteomes" id="UP000735302">
    <property type="component" value="Unassembled WGS sequence"/>
</dbReference>
<evidence type="ECO:0000256" key="1">
    <source>
        <dbReference type="SAM" id="Phobius"/>
    </source>
</evidence>
<keyword evidence="3" id="KW-1185">Reference proteome</keyword>
<sequence length="73" mass="8250">MWGLRFGCDVLDLIVTYVVTGTTWILVSSLDMTSSLHDDHETEIPDRRENKVYVPISLLVVFVPGLRSIPNMS</sequence>
<comment type="caution">
    <text evidence="2">The sequence shown here is derived from an EMBL/GenBank/DDBJ whole genome shotgun (WGS) entry which is preliminary data.</text>
</comment>
<keyword evidence="1" id="KW-0472">Membrane</keyword>
<accession>A0AAV4AW44</accession>
<name>A0AAV4AW44_9GAST</name>
<protein>
    <submittedName>
        <fullName evidence="2">Uncharacterized protein</fullName>
    </submittedName>
</protein>
<organism evidence="2 3">
    <name type="scientific">Plakobranchus ocellatus</name>
    <dbReference type="NCBI Taxonomy" id="259542"/>
    <lineage>
        <taxon>Eukaryota</taxon>
        <taxon>Metazoa</taxon>
        <taxon>Spiralia</taxon>
        <taxon>Lophotrochozoa</taxon>
        <taxon>Mollusca</taxon>
        <taxon>Gastropoda</taxon>
        <taxon>Heterobranchia</taxon>
        <taxon>Euthyneura</taxon>
        <taxon>Panpulmonata</taxon>
        <taxon>Sacoglossa</taxon>
        <taxon>Placobranchoidea</taxon>
        <taxon>Plakobranchidae</taxon>
        <taxon>Plakobranchus</taxon>
    </lineage>
</organism>
<keyword evidence="1" id="KW-0812">Transmembrane</keyword>
<gene>
    <name evidence="2" type="ORF">PoB_004181600</name>
</gene>
<dbReference type="EMBL" id="BLXT01004605">
    <property type="protein sequence ID" value="GFO15311.1"/>
    <property type="molecule type" value="Genomic_DNA"/>
</dbReference>
<proteinExistence type="predicted"/>
<keyword evidence="1" id="KW-1133">Transmembrane helix</keyword>
<dbReference type="AlphaFoldDB" id="A0AAV4AW44"/>
<reference evidence="2 3" key="1">
    <citation type="journal article" date="2021" name="Elife">
        <title>Chloroplast acquisition without the gene transfer in kleptoplastic sea slugs, Plakobranchus ocellatus.</title>
        <authorList>
            <person name="Maeda T."/>
            <person name="Takahashi S."/>
            <person name="Yoshida T."/>
            <person name="Shimamura S."/>
            <person name="Takaki Y."/>
            <person name="Nagai Y."/>
            <person name="Toyoda A."/>
            <person name="Suzuki Y."/>
            <person name="Arimoto A."/>
            <person name="Ishii H."/>
            <person name="Satoh N."/>
            <person name="Nishiyama T."/>
            <person name="Hasebe M."/>
            <person name="Maruyama T."/>
            <person name="Minagawa J."/>
            <person name="Obokata J."/>
            <person name="Shigenobu S."/>
        </authorList>
    </citation>
    <scope>NUCLEOTIDE SEQUENCE [LARGE SCALE GENOMIC DNA]</scope>
</reference>
<feature type="transmembrane region" description="Helical" evidence="1">
    <location>
        <begin position="52"/>
        <end position="69"/>
    </location>
</feature>
<evidence type="ECO:0000313" key="2">
    <source>
        <dbReference type="EMBL" id="GFO15311.1"/>
    </source>
</evidence>